<evidence type="ECO:0000256" key="1">
    <source>
        <dbReference type="SAM" id="Phobius"/>
    </source>
</evidence>
<keyword evidence="1" id="KW-0472">Membrane</keyword>
<sequence>MLRFKRALLAAFVLLLALVVLAFVLENQQAASLSFLGWTTAELPVSVFVTLGLIIGLAVGPVLSLLLGRKRSGLKN</sequence>
<protein>
    <recommendedName>
        <fullName evidence="4">LapA family protein</fullName>
    </recommendedName>
</protein>
<organism evidence="2 3">
    <name type="scientific">Pseudomonas marginalis</name>
    <name type="common">Pseudomonas panacis</name>
    <dbReference type="NCBI Taxonomy" id="298"/>
    <lineage>
        <taxon>Bacteria</taxon>
        <taxon>Pseudomonadati</taxon>
        <taxon>Pseudomonadota</taxon>
        <taxon>Gammaproteobacteria</taxon>
        <taxon>Pseudomonadales</taxon>
        <taxon>Pseudomonadaceae</taxon>
        <taxon>Pseudomonas</taxon>
    </lineage>
</organism>
<evidence type="ECO:0000313" key="2">
    <source>
        <dbReference type="EMBL" id="OAJ50721.1"/>
    </source>
</evidence>
<dbReference type="RefSeq" id="WP_064052334.1">
    <property type="nucleotide sequence ID" value="NZ_LKEG01000022.1"/>
</dbReference>
<keyword evidence="1" id="KW-0812">Transmembrane</keyword>
<dbReference type="EMBL" id="LKEG01000022">
    <property type="protein sequence ID" value="OAJ50721.1"/>
    <property type="molecule type" value="Genomic_DNA"/>
</dbReference>
<proteinExistence type="predicted"/>
<keyword evidence="1" id="KW-1133">Transmembrane helix</keyword>
<accession>A0A9X5KZH0</accession>
<dbReference type="Proteomes" id="UP000077563">
    <property type="component" value="Unassembled WGS sequence"/>
</dbReference>
<comment type="caution">
    <text evidence="2">The sequence shown here is derived from an EMBL/GenBank/DDBJ whole genome shotgun (WGS) entry which is preliminary data.</text>
</comment>
<evidence type="ECO:0000313" key="3">
    <source>
        <dbReference type="Proteomes" id="UP000077563"/>
    </source>
</evidence>
<evidence type="ECO:0008006" key="4">
    <source>
        <dbReference type="Google" id="ProtNLM"/>
    </source>
</evidence>
<feature type="transmembrane region" description="Helical" evidence="1">
    <location>
        <begin position="46"/>
        <end position="67"/>
    </location>
</feature>
<gene>
    <name evidence="2" type="ORF">AO064_27245</name>
</gene>
<name>A0A9X5KZH0_PSEMA</name>
<dbReference type="AlphaFoldDB" id="A0A9X5KZH0"/>
<reference evidence="2 3" key="1">
    <citation type="submission" date="2015-09" db="EMBL/GenBank/DDBJ databases">
        <title>Genome sequence of Pseudomonas marginalis ICMP 3553.</title>
        <authorList>
            <person name="Visnovsky S."/>
            <person name="Lu A."/>
            <person name="Panda P."/>
            <person name="Pitman A."/>
        </authorList>
    </citation>
    <scope>NUCLEOTIDE SEQUENCE [LARGE SCALE GENOMIC DNA]</scope>
    <source>
        <strain evidence="2 3">ICMP 3553</strain>
    </source>
</reference>